<dbReference type="Proteomes" id="UP000600247">
    <property type="component" value="Unassembled WGS sequence"/>
</dbReference>
<dbReference type="AlphaFoldDB" id="A0A917HU78"/>
<evidence type="ECO:0000259" key="1">
    <source>
        <dbReference type="PROSITE" id="PS51186"/>
    </source>
</evidence>
<name>A0A917HU78_9BACL</name>
<dbReference type="InterPro" id="IPR016181">
    <property type="entry name" value="Acyl_CoA_acyltransferase"/>
</dbReference>
<accession>A0A917HU78</accession>
<dbReference type="RefSeq" id="WP_188893080.1">
    <property type="nucleotide sequence ID" value="NZ_BMHY01000025.1"/>
</dbReference>
<evidence type="ECO:0000313" key="2">
    <source>
        <dbReference type="EMBL" id="GGG90798.1"/>
    </source>
</evidence>
<organism evidence="2 3">
    <name type="scientific">Paenibacillus radicis</name>
    <name type="common">ex Gao et al. 2016</name>
    <dbReference type="NCBI Taxonomy" id="1737354"/>
    <lineage>
        <taxon>Bacteria</taxon>
        <taxon>Bacillati</taxon>
        <taxon>Bacillota</taxon>
        <taxon>Bacilli</taxon>
        <taxon>Bacillales</taxon>
        <taxon>Paenibacillaceae</taxon>
        <taxon>Paenibacillus</taxon>
    </lineage>
</organism>
<dbReference type="GO" id="GO:0016747">
    <property type="term" value="F:acyltransferase activity, transferring groups other than amino-acyl groups"/>
    <property type="evidence" value="ECO:0007669"/>
    <property type="project" value="InterPro"/>
</dbReference>
<dbReference type="Gene3D" id="3.40.630.30">
    <property type="match status" value="1"/>
</dbReference>
<gene>
    <name evidence="2" type="ORF">GCM10010918_57250</name>
</gene>
<evidence type="ECO:0000313" key="3">
    <source>
        <dbReference type="Proteomes" id="UP000600247"/>
    </source>
</evidence>
<dbReference type="PROSITE" id="PS51186">
    <property type="entry name" value="GNAT"/>
    <property type="match status" value="1"/>
</dbReference>
<proteinExistence type="predicted"/>
<feature type="domain" description="N-acetyltransferase" evidence="1">
    <location>
        <begin position="6"/>
        <end position="166"/>
    </location>
</feature>
<keyword evidence="3" id="KW-1185">Reference proteome</keyword>
<dbReference type="Pfam" id="PF13508">
    <property type="entry name" value="Acetyltransf_7"/>
    <property type="match status" value="1"/>
</dbReference>
<dbReference type="SUPFAM" id="SSF55729">
    <property type="entry name" value="Acyl-CoA N-acyltransferases (Nat)"/>
    <property type="match status" value="1"/>
</dbReference>
<dbReference type="InterPro" id="IPR000182">
    <property type="entry name" value="GNAT_dom"/>
</dbReference>
<reference evidence="2 3" key="1">
    <citation type="journal article" date="2014" name="Int. J. Syst. Evol. Microbiol.">
        <title>Complete genome sequence of Corynebacterium casei LMG S-19264T (=DSM 44701T), isolated from a smear-ripened cheese.</title>
        <authorList>
            <consortium name="US DOE Joint Genome Institute (JGI-PGF)"/>
            <person name="Walter F."/>
            <person name="Albersmeier A."/>
            <person name="Kalinowski J."/>
            <person name="Ruckert C."/>
        </authorList>
    </citation>
    <scope>NUCLEOTIDE SEQUENCE [LARGE SCALE GENOMIC DNA]</scope>
    <source>
        <strain evidence="2 3">CGMCC 1.15286</strain>
    </source>
</reference>
<sequence length="168" mass="19715">MLVGQFRIEKLEMAEDAERIIHFLLSDQSFDDTRYTPGELSHFQQLPYRALAKEIVLWYAVDEAGQIIAINSIAENEQQTGGYSWDYIVVHREYRKTGVASALIAEMFAYLLLVHSRYIITYTCDLPEYLPIRRLFERNGFGLVGRCPDYYFDGEDRLIYYRKLLYSA</sequence>
<comment type="caution">
    <text evidence="2">The sequence shown here is derived from an EMBL/GenBank/DDBJ whole genome shotgun (WGS) entry which is preliminary data.</text>
</comment>
<dbReference type="CDD" id="cd04301">
    <property type="entry name" value="NAT_SF"/>
    <property type="match status" value="1"/>
</dbReference>
<dbReference type="EMBL" id="BMHY01000025">
    <property type="protein sequence ID" value="GGG90798.1"/>
    <property type="molecule type" value="Genomic_DNA"/>
</dbReference>
<protein>
    <recommendedName>
        <fullName evidence="1">N-acetyltransferase domain-containing protein</fullName>
    </recommendedName>
</protein>